<feature type="compositionally biased region" description="Basic and acidic residues" evidence="1">
    <location>
        <begin position="1"/>
        <end position="18"/>
    </location>
</feature>
<dbReference type="Proteomes" id="UP000179227">
    <property type="component" value="Unassembled WGS sequence"/>
</dbReference>
<dbReference type="EMBL" id="MFBS01000024">
    <property type="protein sequence ID" value="OGE09146.1"/>
    <property type="molecule type" value="Genomic_DNA"/>
</dbReference>
<evidence type="ECO:0000256" key="1">
    <source>
        <dbReference type="SAM" id="MobiDB-lite"/>
    </source>
</evidence>
<name>A0A1F5HYG8_9BACT</name>
<accession>A0A1F5HYG8</accession>
<organism evidence="2 3">
    <name type="scientific">Candidatus Curtissbacteria bacterium RIFCSPLOWO2_01_FULL_42_26</name>
    <dbReference type="NCBI Taxonomy" id="1797729"/>
    <lineage>
        <taxon>Bacteria</taxon>
        <taxon>Candidatus Curtissiibacteriota</taxon>
    </lineage>
</organism>
<reference evidence="2 3" key="1">
    <citation type="journal article" date="2016" name="Nat. Commun.">
        <title>Thousands of microbial genomes shed light on interconnected biogeochemical processes in an aquifer system.</title>
        <authorList>
            <person name="Anantharaman K."/>
            <person name="Brown C.T."/>
            <person name="Hug L.A."/>
            <person name="Sharon I."/>
            <person name="Castelle C.J."/>
            <person name="Probst A.J."/>
            <person name="Thomas B.C."/>
            <person name="Singh A."/>
            <person name="Wilkins M.J."/>
            <person name="Karaoz U."/>
            <person name="Brodie E.L."/>
            <person name="Williams K.H."/>
            <person name="Hubbard S.S."/>
            <person name="Banfield J.F."/>
        </authorList>
    </citation>
    <scope>NUCLEOTIDE SEQUENCE [LARGE SCALE GENOMIC DNA]</scope>
</reference>
<dbReference type="AlphaFoldDB" id="A0A1F5HYG8"/>
<evidence type="ECO:0000313" key="3">
    <source>
        <dbReference type="Proteomes" id="UP000179227"/>
    </source>
</evidence>
<feature type="region of interest" description="Disordered" evidence="1">
    <location>
        <begin position="1"/>
        <end position="36"/>
    </location>
</feature>
<sequence length="171" mass="18297">MPDPQSLKKDDKKPKADEVSSAAGISRKEIESAGVDQQLSQIKELSKEADAAAEKEVRAAIGEEARLSLEEPKIGPDLEDHGVVSPDIQASNALKKGVLELPMTEGEFESARKAKVGGRSDAKDNVLGVSSIVALAMWVGRILKMAHGHALRIVFRKPSFAKATEGKEDGE</sequence>
<evidence type="ECO:0000313" key="2">
    <source>
        <dbReference type="EMBL" id="OGE09146.1"/>
    </source>
</evidence>
<proteinExistence type="predicted"/>
<protein>
    <submittedName>
        <fullName evidence="2">Uncharacterized protein</fullName>
    </submittedName>
</protein>
<comment type="caution">
    <text evidence="2">The sequence shown here is derived from an EMBL/GenBank/DDBJ whole genome shotgun (WGS) entry which is preliminary data.</text>
</comment>
<gene>
    <name evidence="2" type="ORF">A3A60_01185</name>
</gene>
<dbReference type="STRING" id="1797729.A3A60_01185"/>